<gene>
    <name evidence="7" type="ORF">MKW94_003262</name>
</gene>
<protein>
    <recommendedName>
        <fullName evidence="9">B3 domain-containing protein</fullName>
    </recommendedName>
</protein>
<dbReference type="EMBL" id="JAJJMA010131949">
    <property type="protein sequence ID" value="MCL7033229.1"/>
    <property type="molecule type" value="Genomic_DNA"/>
</dbReference>
<dbReference type="CDD" id="cd10017">
    <property type="entry name" value="B3_DNA"/>
    <property type="match status" value="1"/>
</dbReference>
<sequence length="205" mass="22729">MAMKSYEEIRSERIQENKKRMLQLNLSGLALDLKKSPKQSSHSQAKPKKTVQKTLPFVQVRRSARNSDKPAPVYRENVIDYGIGKATKRSARSKTTDSAGNFPIASEEEREIASDKAEALALSLDDDLPCFAKHMLHSHVNAGFWLGLPSDFCKKYLPKRDAQVTLVDEEGDAFETTYLAGKVGLSGGWVFIIKAKGASHSEESS</sequence>
<dbReference type="AlphaFoldDB" id="A0AA41V704"/>
<feature type="region of interest" description="Disordered" evidence="6">
    <location>
        <begin position="33"/>
        <end position="54"/>
    </location>
</feature>
<dbReference type="Proteomes" id="UP001177140">
    <property type="component" value="Unassembled WGS sequence"/>
</dbReference>
<comment type="subcellular location">
    <subcellularLocation>
        <location evidence="1">Nucleus</location>
    </subcellularLocation>
</comment>
<keyword evidence="8" id="KW-1185">Reference proteome</keyword>
<keyword evidence="5" id="KW-0539">Nucleus</keyword>
<dbReference type="InterPro" id="IPR044837">
    <property type="entry name" value="REM16-like"/>
</dbReference>
<evidence type="ECO:0000313" key="8">
    <source>
        <dbReference type="Proteomes" id="UP001177140"/>
    </source>
</evidence>
<evidence type="ECO:0000256" key="3">
    <source>
        <dbReference type="ARBA" id="ARBA00023125"/>
    </source>
</evidence>
<evidence type="ECO:0000256" key="4">
    <source>
        <dbReference type="ARBA" id="ARBA00023163"/>
    </source>
</evidence>
<name>A0AA41V704_PAPNU</name>
<keyword evidence="4" id="KW-0804">Transcription</keyword>
<dbReference type="GO" id="GO:0003677">
    <property type="term" value="F:DNA binding"/>
    <property type="evidence" value="ECO:0007669"/>
    <property type="project" value="UniProtKB-KW"/>
</dbReference>
<keyword evidence="2" id="KW-0805">Transcription regulation</keyword>
<comment type="caution">
    <text evidence="7">The sequence shown here is derived from an EMBL/GenBank/DDBJ whole genome shotgun (WGS) entry which is preliminary data.</text>
</comment>
<dbReference type="SUPFAM" id="SSF101936">
    <property type="entry name" value="DNA-binding pseudobarrel domain"/>
    <property type="match status" value="1"/>
</dbReference>
<evidence type="ECO:0000256" key="2">
    <source>
        <dbReference type="ARBA" id="ARBA00023015"/>
    </source>
</evidence>
<evidence type="ECO:0000256" key="6">
    <source>
        <dbReference type="SAM" id="MobiDB-lite"/>
    </source>
</evidence>
<accession>A0AA41V704</accession>
<proteinExistence type="predicted"/>
<keyword evidence="3" id="KW-0238">DNA-binding</keyword>
<dbReference type="GO" id="GO:0005634">
    <property type="term" value="C:nucleus"/>
    <property type="evidence" value="ECO:0007669"/>
    <property type="project" value="UniProtKB-SubCell"/>
</dbReference>
<dbReference type="PANTHER" id="PTHR31391:SF4">
    <property type="entry name" value="B3 DOMAIN-CONTAINING PROTEIN OS03G0184500"/>
    <property type="match status" value="1"/>
</dbReference>
<evidence type="ECO:0000256" key="5">
    <source>
        <dbReference type="ARBA" id="ARBA00023242"/>
    </source>
</evidence>
<evidence type="ECO:0000256" key="1">
    <source>
        <dbReference type="ARBA" id="ARBA00004123"/>
    </source>
</evidence>
<dbReference type="InterPro" id="IPR015300">
    <property type="entry name" value="DNA-bd_pseudobarrel_sf"/>
</dbReference>
<organism evidence="7 8">
    <name type="scientific">Papaver nudicaule</name>
    <name type="common">Iceland poppy</name>
    <dbReference type="NCBI Taxonomy" id="74823"/>
    <lineage>
        <taxon>Eukaryota</taxon>
        <taxon>Viridiplantae</taxon>
        <taxon>Streptophyta</taxon>
        <taxon>Embryophyta</taxon>
        <taxon>Tracheophyta</taxon>
        <taxon>Spermatophyta</taxon>
        <taxon>Magnoliopsida</taxon>
        <taxon>Ranunculales</taxon>
        <taxon>Papaveraceae</taxon>
        <taxon>Papaveroideae</taxon>
        <taxon>Papaver</taxon>
    </lineage>
</organism>
<evidence type="ECO:0000313" key="7">
    <source>
        <dbReference type="EMBL" id="MCL7033229.1"/>
    </source>
</evidence>
<dbReference type="Gene3D" id="2.40.330.10">
    <property type="entry name" value="DNA-binding pseudobarrel domain"/>
    <property type="match status" value="1"/>
</dbReference>
<dbReference type="PANTHER" id="PTHR31391">
    <property type="entry name" value="B3 DOMAIN-CONTAINING PROTEIN OS11G0197600-RELATED"/>
    <property type="match status" value="1"/>
</dbReference>
<dbReference type="InterPro" id="IPR003340">
    <property type="entry name" value="B3_DNA-bd"/>
</dbReference>
<evidence type="ECO:0008006" key="9">
    <source>
        <dbReference type="Google" id="ProtNLM"/>
    </source>
</evidence>
<reference evidence="7" key="1">
    <citation type="submission" date="2022-03" db="EMBL/GenBank/DDBJ databases">
        <title>A functionally conserved STORR gene fusion in Papaver species that diverged 16.8 million years ago.</title>
        <authorList>
            <person name="Catania T."/>
        </authorList>
    </citation>
    <scope>NUCLEOTIDE SEQUENCE</scope>
    <source>
        <strain evidence="7">S-191538</strain>
    </source>
</reference>